<feature type="domain" description="Amidohydrolase 3" evidence="1">
    <location>
        <begin position="247"/>
        <end position="478"/>
    </location>
</feature>
<dbReference type="GO" id="GO:0016811">
    <property type="term" value="F:hydrolase activity, acting on carbon-nitrogen (but not peptide) bonds, in linear amides"/>
    <property type="evidence" value="ECO:0007669"/>
    <property type="project" value="InterPro"/>
</dbReference>
<dbReference type="Gene3D" id="3.20.20.140">
    <property type="entry name" value="Metal-dependent hydrolases"/>
    <property type="match status" value="1"/>
</dbReference>
<evidence type="ECO:0000313" key="3">
    <source>
        <dbReference type="Proteomes" id="UP000246352"/>
    </source>
</evidence>
<dbReference type="GO" id="GO:0004038">
    <property type="term" value="F:allantoinase activity"/>
    <property type="evidence" value="ECO:0007669"/>
    <property type="project" value="TreeGrafter"/>
</dbReference>
<accession>A0A317PDP1</accession>
<keyword evidence="3" id="KW-1185">Reference proteome</keyword>
<gene>
    <name evidence="2" type="ORF">DFR52_106300</name>
</gene>
<dbReference type="Proteomes" id="UP000246352">
    <property type="component" value="Unassembled WGS sequence"/>
</dbReference>
<dbReference type="InterPro" id="IPR023100">
    <property type="entry name" value="D-aminoacylase_insert_dom_sf"/>
</dbReference>
<dbReference type="EMBL" id="QGTR01000006">
    <property type="protein sequence ID" value="PWV97775.1"/>
    <property type="molecule type" value="Genomic_DNA"/>
</dbReference>
<comment type="caution">
    <text evidence="2">The sequence shown here is derived from an EMBL/GenBank/DDBJ whole genome shotgun (WGS) entry which is preliminary data.</text>
</comment>
<sequence>MTQSFDILIRNGRVIDPETGFDEVCDVGISGHTIVAIGTDIGGGIREIDATGLIVSPGFIDLHGHGQSVAADRMQAFDGVTTSLELEVGALPVAGWYEEQAKTPRVLNYGTSAAWIFARKATLGVIELDASVHPIDQMGKGSQDMRWSTEATDAGQTAEIVGHLRRGLDEGAIGIGIPNGYAPGAGVKELSCVCDLAFEYGTPTFTHIAYMSNIDPQSSVDSYVQLIGLAGATGAHMHICHLNSTSLMDIERVVELVARAQAQGLPVTTEAYPYGTGATVVSAGFFTDPDFSKRTGSPYDAIELIRNHHRFTDVEDIKRARDEAPADLVMWHFLDVDVNAEHRRLLDLSVTYPGGSIASDAMPWIEPDGRIYTGTEWPLPENLSAHPRSSGTFTRFLRDHVRERRTLPLVEALAKCTIHPARVIEGCAPQIRRKARLQVGCDADVVVFDLERITDRATFTDMNRTSEGVVHLLVNGAPAISDGELDIAARGGRPLRSAAG</sequence>
<dbReference type="GO" id="GO:0006145">
    <property type="term" value="P:purine nucleobase catabolic process"/>
    <property type="evidence" value="ECO:0007669"/>
    <property type="project" value="TreeGrafter"/>
</dbReference>
<dbReference type="Gene3D" id="3.30.1490.130">
    <property type="entry name" value="D-aminoacylase. Domain 3"/>
    <property type="match status" value="1"/>
</dbReference>
<reference evidence="2 3" key="1">
    <citation type="submission" date="2018-05" db="EMBL/GenBank/DDBJ databases">
        <title>Genomic Encyclopedia of Type Strains, Phase IV (KMG-IV): sequencing the most valuable type-strain genomes for metagenomic binning, comparative biology and taxonomic classification.</title>
        <authorList>
            <person name="Goeker M."/>
        </authorList>
    </citation>
    <scope>NUCLEOTIDE SEQUENCE [LARGE SCALE GENOMIC DNA]</scope>
    <source>
        <strain evidence="2 3">DSM 16791</strain>
    </source>
</reference>
<evidence type="ECO:0000259" key="1">
    <source>
        <dbReference type="Pfam" id="PF07969"/>
    </source>
</evidence>
<dbReference type="SUPFAM" id="SSF51338">
    <property type="entry name" value="Composite domain of metallo-dependent hydrolases"/>
    <property type="match status" value="1"/>
</dbReference>
<dbReference type="InterPro" id="IPR050138">
    <property type="entry name" value="DHOase/Allantoinase_Hydrolase"/>
</dbReference>
<dbReference type="SUPFAM" id="SSF51556">
    <property type="entry name" value="Metallo-dependent hydrolases"/>
    <property type="match status" value="1"/>
</dbReference>
<dbReference type="NCBIfam" id="NF006560">
    <property type="entry name" value="PRK09061.1"/>
    <property type="match status" value="1"/>
</dbReference>
<dbReference type="PANTHER" id="PTHR43668">
    <property type="entry name" value="ALLANTOINASE"/>
    <property type="match status" value="1"/>
</dbReference>
<protein>
    <submittedName>
        <fullName evidence="2">Dihydroorotase</fullName>
    </submittedName>
</protein>
<name>A0A317PDP1_9HYPH</name>
<dbReference type="AlphaFoldDB" id="A0A317PDP1"/>
<dbReference type="InterPro" id="IPR011059">
    <property type="entry name" value="Metal-dep_hydrolase_composite"/>
</dbReference>
<organism evidence="2 3">
    <name type="scientific">Hoeflea marina</name>
    <dbReference type="NCBI Taxonomy" id="274592"/>
    <lineage>
        <taxon>Bacteria</taxon>
        <taxon>Pseudomonadati</taxon>
        <taxon>Pseudomonadota</taxon>
        <taxon>Alphaproteobacteria</taxon>
        <taxon>Hyphomicrobiales</taxon>
        <taxon>Rhizobiaceae</taxon>
        <taxon>Hoeflea</taxon>
    </lineage>
</organism>
<dbReference type="OrthoDB" id="9815027at2"/>
<dbReference type="PANTHER" id="PTHR43668:SF2">
    <property type="entry name" value="ALLANTOINASE"/>
    <property type="match status" value="1"/>
</dbReference>
<dbReference type="Gene3D" id="2.30.40.10">
    <property type="entry name" value="Urease, subunit C, domain 1"/>
    <property type="match status" value="1"/>
</dbReference>
<proteinExistence type="predicted"/>
<evidence type="ECO:0000313" key="2">
    <source>
        <dbReference type="EMBL" id="PWV97775.1"/>
    </source>
</evidence>
<dbReference type="Pfam" id="PF07969">
    <property type="entry name" value="Amidohydro_3"/>
    <property type="match status" value="2"/>
</dbReference>
<feature type="domain" description="Amidohydrolase 3" evidence="1">
    <location>
        <begin position="46"/>
        <end position="242"/>
    </location>
</feature>
<dbReference type="InterPro" id="IPR013108">
    <property type="entry name" value="Amidohydro_3"/>
</dbReference>
<dbReference type="GO" id="GO:0005737">
    <property type="term" value="C:cytoplasm"/>
    <property type="evidence" value="ECO:0007669"/>
    <property type="project" value="TreeGrafter"/>
</dbReference>
<dbReference type="RefSeq" id="WP_110034062.1">
    <property type="nucleotide sequence ID" value="NZ_QGTR01000006.1"/>
</dbReference>
<dbReference type="InterPro" id="IPR032466">
    <property type="entry name" value="Metal_Hydrolase"/>
</dbReference>